<organism evidence="1 2">
    <name type="scientific">Glutamicibacter protophormiae</name>
    <name type="common">Brevibacterium protophormiae</name>
    <dbReference type="NCBI Taxonomy" id="37930"/>
    <lineage>
        <taxon>Bacteria</taxon>
        <taxon>Bacillati</taxon>
        <taxon>Actinomycetota</taxon>
        <taxon>Actinomycetes</taxon>
        <taxon>Micrococcales</taxon>
        <taxon>Micrococcaceae</taxon>
        <taxon>Glutamicibacter</taxon>
    </lineage>
</organism>
<keyword evidence="2" id="KW-1185">Reference proteome</keyword>
<proteinExistence type="predicted"/>
<accession>A0ABS4XME9</accession>
<sequence length="38" mass="4080">MTTSFKVPVEPALIEWALARAGLKVDELVGQFHALPSG</sequence>
<evidence type="ECO:0000313" key="1">
    <source>
        <dbReference type="EMBL" id="MBP2397686.1"/>
    </source>
</evidence>
<name>A0ABS4XME9_GLUPR</name>
<dbReference type="Proteomes" id="UP001195422">
    <property type="component" value="Unassembled WGS sequence"/>
</dbReference>
<comment type="caution">
    <text evidence="1">The sequence shown here is derived from an EMBL/GenBank/DDBJ whole genome shotgun (WGS) entry which is preliminary data.</text>
</comment>
<reference evidence="1 2" key="1">
    <citation type="submission" date="2021-03" db="EMBL/GenBank/DDBJ databases">
        <title>Sequencing the genomes of 1000 actinobacteria strains.</title>
        <authorList>
            <person name="Klenk H.-P."/>
        </authorList>
    </citation>
    <scope>NUCLEOTIDE SEQUENCE [LARGE SCALE GENOMIC DNA]</scope>
    <source>
        <strain evidence="1 2">DSM 20168</strain>
    </source>
</reference>
<evidence type="ECO:0000313" key="2">
    <source>
        <dbReference type="Proteomes" id="UP001195422"/>
    </source>
</evidence>
<dbReference type="EMBL" id="JAGIOJ010000001">
    <property type="protein sequence ID" value="MBP2397686.1"/>
    <property type="molecule type" value="Genomic_DNA"/>
</dbReference>
<gene>
    <name evidence="1" type="ORF">JOF39_000767</name>
</gene>
<protein>
    <submittedName>
        <fullName evidence="1">Uncharacterized protein</fullName>
    </submittedName>
</protein>